<feature type="transmembrane region" description="Helical" evidence="2">
    <location>
        <begin position="112"/>
        <end position="134"/>
    </location>
</feature>
<evidence type="ECO:0000256" key="2">
    <source>
        <dbReference type="SAM" id="Phobius"/>
    </source>
</evidence>
<keyword evidence="2" id="KW-1133">Transmembrane helix</keyword>
<evidence type="ECO:0000313" key="3">
    <source>
        <dbReference type="EMBL" id="PIO35711.1"/>
    </source>
</evidence>
<name>A0A2G9S8E8_AQUCT</name>
<dbReference type="AlphaFoldDB" id="A0A2G9S8E8"/>
<reference evidence="4" key="1">
    <citation type="journal article" date="2017" name="Nat. Commun.">
        <title>The North American bullfrog draft genome provides insight into hormonal regulation of long noncoding RNA.</title>
        <authorList>
            <person name="Hammond S.A."/>
            <person name="Warren R.L."/>
            <person name="Vandervalk B.P."/>
            <person name="Kucuk E."/>
            <person name="Khan H."/>
            <person name="Gibb E.A."/>
            <person name="Pandoh P."/>
            <person name="Kirk H."/>
            <person name="Zhao Y."/>
            <person name="Jones M."/>
            <person name="Mungall A.J."/>
            <person name="Coope R."/>
            <person name="Pleasance S."/>
            <person name="Moore R.A."/>
            <person name="Holt R.A."/>
            <person name="Round J.M."/>
            <person name="Ohora S."/>
            <person name="Walle B.V."/>
            <person name="Veldhoen N."/>
            <person name="Helbing C.C."/>
            <person name="Birol I."/>
        </authorList>
    </citation>
    <scope>NUCLEOTIDE SEQUENCE [LARGE SCALE GENOMIC DNA]</scope>
</reference>
<protein>
    <submittedName>
        <fullName evidence="3">Uncharacterized protein</fullName>
    </submittedName>
</protein>
<evidence type="ECO:0000256" key="1">
    <source>
        <dbReference type="SAM" id="MobiDB-lite"/>
    </source>
</evidence>
<dbReference type="Proteomes" id="UP000228934">
    <property type="component" value="Unassembled WGS sequence"/>
</dbReference>
<keyword evidence="2" id="KW-0812">Transmembrane</keyword>
<accession>A0A2G9S8E8</accession>
<dbReference type="EMBL" id="KV925989">
    <property type="protein sequence ID" value="PIO35711.1"/>
    <property type="molecule type" value="Genomic_DNA"/>
</dbReference>
<evidence type="ECO:0000313" key="4">
    <source>
        <dbReference type="Proteomes" id="UP000228934"/>
    </source>
</evidence>
<proteinExistence type="predicted"/>
<organism evidence="3 4">
    <name type="scientific">Aquarana catesbeiana</name>
    <name type="common">American bullfrog</name>
    <name type="synonym">Rana catesbeiana</name>
    <dbReference type="NCBI Taxonomy" id="8400"/>
    <lineage>
        <taxon>Eukaryota</taxon>
        <taxon>Metazoa</taxon>
        <taxon>Chordata</taxon>
        <taxon>Craniata</taxon>
        <taxon>Vertebrata</taxon>
        <taxon>Euteleostomi</taxon>
        <taxon>Amphibia</taxon>
        <taxon>Batrachia</taxon>
        <taxon>Anura</taxon>
        <taxon>Neobatrachia</taxon>
        <taxon>Ranoidea</taxon>
        <taxon>Ranidae</taxon>
        <taxon>Aquarana</taxon>
    </lineage>
</organism>
<feature type="region of interest" description="Disordered" evidence="1">
    <location>
        <begin position="43"/>
        <end position="73"/>
    </location>
</feature>
<feature type="compositionally biased region" description="Low complexity" evidence="1">
    <location>
        <begin position="49"/>
        <end position="58"/>
    </location>
</feature>
<keyword evidence="4" id="KW-1185">Reference proteome</keyword>
<gene>
    <name evidence="3" type="ORF">AB205_0153150</name>
</gene>
<dbReference type="OrthoDB" id="9450922at2759"/>
<keyword evidence="2" id="KW-0472">Membrane</keyword>
<sequence>MQNPETLSAMSNPRAMQALLQIQQGLQTLATEAPSLIPGSTAFGGLGGTASPPSTTVPTPGPTENTTPLSGISEPGHQQFVQQMLQALSGANPQVTFTLTLQQKFFNMSSRILHCIMSVFFCFWFCFVFLFRVVSV</sequence>